<accession>A0A6J6ZA04</accession>
<evidence type="ECO:0000313" key="2">
    <source>
        <dbReference type="EMBL" id="CAB4816396.1"/>
    </source>
</evidence>
<name>A0A6J6ZA04_9ZZZZ</name>
<reference evidence="2" key="1">
    <citation type="submission" date="2020-05" db="EMBL/GenBank/DDBJ databases">
        <authorList>
            <person name="Chiriac C."/>
            <person name="Salcher M."/>
            <person name="Ghai R."/>
            <person name="Kavagutti S V."/>
        </authorList>
    </citation>
    <scope>NUCLEOTIDE SEQUENCE</scope>
</reference>
<feature type="region of interest" description="Disordered" evidence="1">
    <location>
        <begin position="1"/>
        <end position="22"/>
    </location>
</feature>
<gene>
    <name evidence="2" type="ORF">UFOPK3001_01921</name>
</gene>
<evidence type="ECO:0000256" key="1">
    <source>
        <dbReference type="SAM" id="MobiDB-lite"/>
    </source>
</evidence>
<proteinExistence type="predicted"/>
<sequence>MPGILGDPGETGPQGNTGPIGPNGITYGSFFVGDDSIVRYPTAAGSTNVLTSESASGSNYVTVTLNVDAERTGSGSWQGEVECEFSGAGVTSSTGRTRILFESSIPYFTGGQITVQAVVSQGSTGTLACTLVDDGTPDPDDPTVEIRVAGAMGVSVNDSNVTYADFAYAGPA</sequence>
<protein>
    <submittedName>
        <fullName evidence="2">Unannotated protein</fullName>
    </submittedName>
</protein>
<dbReference type="AlphaFoldDB" id="A0A6J6ZA04"/>
<dbReference type="EMBL" id="CAFAAJ010000149">
    <property type="protein sequence ID" value="CAB4816396.1"/>
    <property type="molecule type" value="Genomic_DNA"/>
</dbReference>
<organism evidence="2">
    <name type="scientific">freshwater metagenome</name>
    <dbReference type="NCBI Taxonomy" id="449393"/>
    <lineage>
        <taxon>unclassified sequences</taxon>
        <taxon>metagenomes</taxon>
        <taxon>ecological metagenomes</taxon>
    </lineage>
</organism>